<sequence>MEIKGYFTHRGYYTKDQSIPENSLSAFQNSIEHGFGIELDLQLSKDGVVYVFHDDNLKRMTGNEHQFIELNSDEIDALRIYGEAIPRFEQVLNLVKGQVPLIVELKSLGSHNESLCKKSWELLQNYTGDYCVESFDPRIVKWFKKNHPEIIRGQLFLSYKEYKSLPLKIFMPTMLTNLGTSPHFCALSKHMGITKFGTWYYKTFSKKLVGWTIHEGEERTFYDAQIFEFFNPDKKES</sequence>
<dbReference type="Pfam" id="PF03009">
    <property type="entry name" value="GDPD"/>
    <property type="match status" value="1"/>
</dbReference>
<dbReference type="InterPro" id="IPR030395">
    <property type="entry name" value="GP_PDE_dom"/>
</dbReference>
<dbReference type="GO" id="GO:0006629">
    <property type="term" value="P:lipid metabolic process"/>
    <property type="evidence" value="ECO:0007669"/>
    <property type="project" value="InterPro"/>
</dbReference>
<evidence type="ECO:0000259" key="1">
    <source>
        <dbReference type="PROSITE" id="PS51704"/>
    </source>
</evidence>
<dbReference type="Proteomes" id="UP000515928">
    <property type="component" value="Chromosome"/>
</dbReference>
<dbReference type="InterPro" id="IPR017946">
    <property type="entry name" value="PLC-like_Pdiesterase_TIM-brl"/>
</dbReference>
<dbReference type="PANTHER" id="PTHR46211">
    <property type="entry name" value="GLYCEROPHOSPHORYL DIESTER PHOSPHODIESTERASE"/>
    <property type="match status" value="1"/>
</dbReference>
<accession>A0A7G9RWU8</accession>
<dbReference type="PANTHER" id="PTHR46211:SF1">
    <property type="entry name" value="GLYCEROPHOSPHODIESTER PHOSPHODIESTERASE, CYTOPLASMIC"/>
    <property type="match status" value="1"/>
</dbReference>
<dbReference type="RefSeq" id="WP_187533206.1">
    <property type="nucleotide sequence ID" value="NZ_CBCSHU010000029.1"/>
</dbReference>
<organism evidence="2 3">
    <name type="scientific">Erysipelothrix inopinata</name>
    <dbReference type="NCBI Taxonomy" id="225084"/>
    <lineage>
        <taxon>Bacteria</taxon>
        <taxon>Bacillati</taxon>
        <taxon>Bacillota</taxon>
        <taxon>Erysipelotrichia</taxon>
        <taxon>Erysipelotrichales</taxon>
        <taxon>Erysipelotrichaceae</taxon>
        <taxon>Erysipelothrix</taxon>
    </lineage>
</organism>
<keyword evidence="3" id="KW-1185">Reference proteome</keyword>
<dbReference type="KEGG" id="eio:H9L01_06770"/>
<dbReference type="PROSITE" id="PS51704">
    <property type="entry name" value="GP_PDE"/>
    <property type="match status" value="1"/>
</dbReference>
<reference evidence="2 3" key="1">
    <citation type="submission" date="2020-08" db="EMBL/GenBank/DDBJ databases">
        <title>Genome sequence of Erysipelothrix inopinata DSM 15511T.</title>
        <authorList>
            <person name="Hyun D.-W."/>
            <person name="Bae J.-W."/>
        </authorList>
    </citation>
    <scope>NUCLEOTIDE SEQUENCE [LARGE SCALE GENOMIC DNA]</scope>
    <source>
        <strain evidence="2 3">DSM 15511</strain>
    </source>
</reference>
<name>A0A7G9RWU8_9FIRM</name>
<gene>
    <name evidence="2" type="ORF">H9L01_06770</name>
</gene>
<feature type="domain" description="GP-PDE" evidence="1">
    <location>
        <begin position="4"/>
        <end position="237"/>
    </location>
</feature>
<evidence type="ECO:0000313" key="2">
    <source>
        <dbReference type="EMBL" id="QNN60073.1"/>
    </source>
</evidence>
<dbReference type="SUPFAM" id="SSF51695">
    <property type="entry name" value="PLC-like phosphodiesterases"/>
    <property type="match status" value="1"/>
</dbReference>
<dbReference type="EMBL" id="CP060715">
    <property type="protein sequence ID" value="QNN60073.1"/>
    <property type="molecule type" value="Genomic_DNA"/>
</dbReference>
<dbReference type="AlphaFoldDB" id="A0A7G9RWU8"/>
<dbReference type="Gene3D" id="3.20.20.190">
    <property type="entry name" value="Phosphatidylinositol (PI) phosphodiesterase"/>
    <property type="match status" value="1"/>
</dbReference>
<protein>
    <submittedName>
        <fullName evidence="2">Glycerophosphodiester phosphodiesterase</fullName>
    </submittedName>
</protein>
<evidence type="ECO:0000313" key="3">
    <source>
        <dbReference type="Proteomes" id="UP000515928"/>
    </source>
</evidence>
<dbReference type="GO" id="GO:0008081">
    <property type="term" value="F:phosphoric diester hydrolase activity"/>
    <property type="evidence" value="ECO:0007669"/>
    <property type="project" value="InterPro"/>
</dbReference>
<proteinExistence type="predicted"/>